<feature type="compositionally biased region" description="Polar residues" evidence="1">
    <location>
        <begin position="53"/>
        <end position="70"/>
    </location>
</feature>
<name>A0AAV7LCS7_PLEWA</name>
<evidence type="ECO:0000256" key="1">
    <source>
        <dbReference type="SAM" id="MobiDB-lite"/>
    </source>
</evidence>
<proteinExistence type="predicted"/>
<organism evidence="2 3">
    <name type="scientific">Pleurodeles waltl</name>
    <name type="common">Iberian ribbed newt</name>
    <dbReference type="NCBI Taxonomy" id="8319"/>
    <lineage>
        <taxon>Eukaryota</taxon>
        <taxon>Metazoa</taxon>
        <taxon>Chordata</taxon>
        <taxon>Craniata</taxon>
        <taxon>Vertebrata</taxon>
        <taxon>Euteleostomi</taxon>
        <taxon>Amphibia</taxon>
        <taxon>Batrachia</taxon>
        <taxon>Caudata</taxon>
        <taxon>Salamandroidea</taxon>
        <taxon>Salamandridae</taxon>
        <taxon>Pleurodelinae</taxon>
        <taxon>Pleurodeles</taxon>
    </lineage>
</organism>
<reference evidence="2" key="1">
    <citation type="journal article" date="2022" name="bioRxiv">
        <title>Sequencing and chromosome-scale assembly of the giantPleurodeles waltlgenome.</title>
        <authorList>
            <person name="Brown T."/>
            <person name="Elewa A."/>
            <person name="Iarovenko S."/>
            <person name="Subramanian E."/>
            <person name="Araus A.J."/>
            <person name="Petzold A."/>
            <person name="Susuki M."/>
            <person name="Suzuki K.-i.T."/>
            <person name="Hayashi T."/>
            <person name="Toyoda A."/>
            <person name="Oliveira C."/>
            <person name="Osipova E."/>
            <person name="Leigh N.D."/>
            <person name="Simon A."/>
            <person name="Yun M.H."/>
        </authorList>
    </citation>
    <scope>NUCLEOTIDE SEQUENCE</scope>
    <source>
        <strain evidence="2">20211129_DDA</strain>
        <tissue evidence="2">Liver</tissue>
    </source>
</reference>
<sequence>MEASCGCECDSLSAEAGLADNPQPSLRGTFFRNPFDAPSVLRQVLTKRAAGPQQVTSGRETPAPTSQPHEGTSGALLTGL</sequence>
<protein>
    <submittedName>
        <fullName evidence="2">Uncharacterized protein</fullName>
    </submittedName>
</protein>
<accession>A0AAV7LCS7</accession>
<dbReference type="Proteomes" id="UP001066276">
    <property type="component" value="Chromosome 11"/>
</dbReference>
<dbReference type="EMBL" id="JANPWB010000015">
    <property type="protein sequence ID" value="KAJ1089451.1"/>
    <property type="molecule type" value="Genomic_DNA"/>
</dbReference>
<feature type="region of interest" description="Disordered" evidence="1">
    <location>
        <begin position="47"/>
        <end position="80"/>
    </location>
</feature>
<evidence type="ECO:0000313" key="3">
    <source>
        <dbReference type="Proteomes" id="UP001066276"/>
    </source>
</evidence>
<gene>
    <name evidence="2" type="ORF">NDU88_002602</name>
</gene>
<evidence type="ECO:0000313" key="2">
    <source>
        <dbReference type="EMBL" id="KAJ1089451.1"/>
    </source>
</evidence>
<dbReference type="AlphaFoldDB" id="A0AAV7LCS7"/>
<keyword evidence="3" id="KW-1185">Reference proteome</keyword>
<comment type="caution">
    <text evidence="2">The sequence shown here is derived from an EMBL/GenBank/DDBJ whole genome shotgun (WGS) entry which is preliminary data.</text>
</comment>